<evidence type="ECO:0000313" key="2">
    <source>
        <dbReference type="Proteomes" id="UP000688137"/>
    </source>
</evidence>
<dbReference type="Pfam" id="PF02502">
    <property type="entry name" value="LacAB_rpiB"/>
    <property type="match status" value="1"/>
</dbReference>
<dbReference type="Proteomes" id="UP000688137">
    <property type="component" value="Unassembled WGS sequence"/>
</dbReference>
<sequence>MNQIKIFIGNDHAALDYKNILLDYCKKKDYQIDDKGTFTNQSCDYNDYAVNVCNEVIKSNGIGILICGSGVGISMMANKVKGIRCGQVNDYHSTLKAIEIGCNVISFGARTVGIEIAKQIVDTFLSNYHKIENNQIDKEISTFEEENYRK</sequence>
<keyword evidence="2" id="KW-1185">Reference proteome</keyword>
<dbReference type="EMBL" id="CAJJDM010000004">
    <property type="protein sequence ID" value="CAD8044801.1"/>
    <property type="molecule type" value="Genomic_DNA"/>
</dbReference>
<dbReference type="PIRSF" id="PIRSF005384">
    <property type="entry name" value="RpiB_LacA_B"/>
    <property type="match status" value="1"/>
</dbReference>
<accession>A0A8S1JRH6</accession>
<dbReference type="PANTHER" id="PTHR30345:SF0">
    <property type="entry name" value="DNA DAMAGE-REPAIR_TOLERATION PROTEIN DRT102"/>
    <property type="match status" value="1"/>
</dbReference>
<reference evidence="1" key="1">
    <citation type="submission" date="2021-01" db="EMBL/GenBank/DDBJ databases">
        <authorList>
            <consortium name="Genoscope - CEA"/>
            <person name="William W."/>
        </authorList>
    </citation>
    <scope>NUCLEOTIDE SEQUENCE</scope>
</reference>
<name>A0A8S1JRH6_PARPR</name>
<dbReference type="AlphaFoldDB" id="A0A8S1JRH6"/>
<protein>
    <recommendedName>
        <fullName evidence="3">Ribose-5-phosphate isomerase</fullName>
    </recommendedName>
</protein>
<comment type="caution">
    <text evidence="1">The sequence shown here is derived from an EMBL/GenBank/DDBJ whole genome shotgun (WGS) entry which is preliminary data.</text>
</comment>
<dbReference type="GO" id="GO:0005975">
    <property type="term" value="P:carbohydrate metabolic process"/>
    <property type="evidence" value="ECO:0007669"/>
    <property type="project" value="InterPro"/>
</dbReference>
<organism evidence="1 2">
    <name type="scientific">Paramecium primaurelia</name>
    <dbReference type="NCBI Taxonomy" id="5886"/>
    <lineage>
        <taxon>Eukaryota</taxon>
        <taxon>Sar</taxon>
        <taxon>Alveolata</taxon>
        <taxon>Ciliophora</taxon>
        <taxon>Intramacronucleata</taxon>
        <taxon>Oligohymenophorea</taxon>
        <taxon>Peniculida</taxon>
        <taxon>Parameciidae</taxon>
        <taxon>Paramecium</taxon>
    </lineage>
</organism>
<dbReference type="InterPro" id="IPR003500">
    <property type="entry name" value="RpiB_LacA_LacB"/>
</dbReference>
<dbReference type="OMA" id="DYAVNVC"/>
<dbReference type="PANTHER" id="PTHR30345">
    <property type="entry name" value="RIBOSE-5-PHOSPHATE ISOMERASE B"/>
    <property type="match status" value="1"/>
</dbReference>
<evidence type="ECO:0008006" key="3">
    <source>
        <dbReference type="Google" id="ProtNLM"/>
    </source>
</evidence>
<gene>
    <name evidence="1" type="ORF">PPRIM_AZ9-3.1.T0080370</name>
</gene>
<evidence type="ECO:0000313" key="1">
    <source>
        <dbReference type="EMBL" id="CAD8044801.1"/>
    </source>
</evidence>
<dbReference type="NCBIfam" id="TIGR00689">
    <property type="entry name" value="rpiB_lacA_lacB"/>
    <property type="match status" value="1"/>
</dbReference>
<proteinExistence type="predicted"/>
<dbReference type="GO" id="GO:0016853">
    <property type="term" value="F:isomerase activity"/>
    <property type="evidence" value="ECO:0007669"/>
    <property type="project" value="InterPro"/>
</dbReference>